<evidence type="ECO:0000313" key="14">
    <source>
        <dbReference type="Proteomes" id="UP000054845"/>
    </source>
</evidence>
<dbReference type="SUPFAM" id="SSF53474">
    <property type="entry name" value="alpha/beta-Hydrolases"/>
    <property type="match status" value="1"/>
</dbReference>
<dbReference type="PANTHER" id="PTHR38050:SF1">
    <property type="entry name" value="FERULOYL ESTERASE C"/>
    <property type="match status" value="1"/>
</dbReference>
<evidence type="ECO:0000313" key="13">
    <source>
        <dbReference type="EMBL" id="CEH18102.1"/>
    </source>
</evidence>
<dbReference type="STRING" id="401625.A0A0P1BPV2"/>
<protein>
    <recommendedName>
        <fullName evidence="11">Feruloyl esterase C</fullName>
        <ecNumber evidence="11">3.1.1.73</ecNumber>
    </recommendedName>
    <alternativeName>
        <fullName evidence="11">Ferulic acid esterase C</fullName>
    </alternativeName>
</protein>
<dbReference type="GO" id="GO:0030600">
    <property type="term" value="F:feruloyl esterase activity"/>
    <property type="evidence" value="ECO:0007669"/>
    <property type="project" value="UniProtKB-UniRule"/>
</dbReference>
<keyword evidence="4 11" id="KW-0858">Xylan degradation</keyword>
<dbReference type="GO" id="GO:0045493">
    <property type="term" value="P:xylan catabolic process"/>
    <property type="evidence" value="ECO:0007669"/>
    <property type="project" value="UniProtKB-UniRule"/>
</dbReference>
<evidence type="ECO:0000256" key="12">
    <source>
        <dbReference type="SAM" id="MobiDB-lite"/>
    </source>
</evidence>
<evidence type="ECO:0000256" key="8">
    <source>
        <dbReference type="ARBA" id="ARBA00023326"/>
    </source>
</evidence>
<comment type="catalytic activity">
    <reaction evidence="10 11">
        <text>feruloyl-polysaccharide + H2O = ferulate + polysaccharide.</text>
        <dbReference type="EC" id="3.1.1.73"/>
    </reaction>
</comment>
<evidence type="ECO:0000256" key="9">
    <source>
        <dbReference type="ARBA" id="ARBA00025250"/>
    </source>
</evidence>
<dbReference type="PANTHER" id="PTHR38050">
    <property type="match status" value="1"/>
</dbReference>
<dbReference type="AlphaFoldDB" id="A0A0P1BPV2"/>
<evidence type="ECO:0000256" key="4">
    <source>
        <dbReference type="ARBA" id="ARBA00022651"/>
    </source>
</evidence>
<dbReference type="Proteomes" id="UP000054845">
    <property type="component" value="Unassembled WGS sequence"/>
</dbReference>
<evidence type="ECO:0000256" key="7">
    <source>
        <dbReference type="ARBA" id="ARBA00023277"/>
    </source>
</evidence>
<proteinExistence type="inferred from homology"/>
<keyword evidence="6 11" id="KW-0378">Hydrolase</keyword>
<keyword evidence="8 11" id="KW-0624">Polysaccharide degradation</keyword>
<feature type="region of interest" description="Disordered" evidence="12">
    <location>
        <begin position="217"/>
        <end position="236"/>
    </location>
</feature>
<evidence type="ECO:0000256" key="6">
    <source>
        <dbReference type="ARBA" id="ARBA00022801"/>
    </source>
</evidence>
<comment type="similarity">
    <text evidence="2 11">Belongs to the faeC family.</text>
</comment>
<reference evidence="13 14" key="1">
    <citation type="submission" date="2014-09" db="EMBL/GenBank/DDBJ databases">
        <authorList>
            <person name="Magalhaes I.L.F."/>
            <person name="Oliveira U."/>
            <person name="Santos F.R."/>
            <person name="Vidigal T.H.D.A."/>
            <person name="Brescovit A.D."/>
            <person name="Santos A.J."/>
        </authorList>
    </citation>
    <scope>NUCLEOTIDE SEQUENCE [LARGE SCALE GENOMIC DNA]</scope>
</reference>
<dbReference type="InterPro" id="IPR029058">
    <property type="entry name" value="AB_hydrolase_fold"/>
</dbReference>
<evidence type="ECO:0000256" key="10">
    <source>
        <dbReference type="ARBA" id="ARBA00034075"/>
    </source>
</evidence>
<accession>A0A0P1BPV2</accession>
<keyword evidence="3 11" id="KW-0964">Secreted</keyword>
<evidence type="ECO:0000256" key="11">
    <source>
        <dbReference type="RuleBase" id="RU367094"/>
    </source>
</evidence>
<comment type="subcellular location">
    <subcellularLocation>
        <location evidence="1 11">Secreted</location>
    </subcellularLocation>
</comment>
<dbReference type="GO" id="GO:0005576">
    <property type="term" value="C:extracellular region"/>
    <property type="evidence" value="ECO:0007669"/>
    <property type="project" value="UniProtKB-SubCell"/>
</dbReference>
<dbReference type="EC" id="3.1.1.73" evidence="11"/>
<evidence type="ECO:0000256" key="3">
    <source>
        <dbReference type="ARBA" id="ARBA00022525"/>
    </source>
</evidence>
<dbReference type="InterPro" id="IPR043595">
    <property type="entry name" value="FaeB/C/D"/>
</dbReference>
<dbReference type="OrthoDB" id="424610at2759"/>
<evidence type="ECO:0000256" key="2">
    <source>
        <dbReference type="ARBA" id="ARBA00010278"/>
    </source>
</evidence>
<name>A0A0P1BPV2_9BASI</name>
<evidence type="ECO:0000256" key="5">
    <source>
        <dbReference type="ARBA" id="ARBA00022729"/>
    </source>
</evidence>
<organism evidence="13 14">
    <name type="scientific">Ceraceosorus bombacis</name>
    <dbReference type="NCBI Taxonomy" id="401625"/>
    <lineage>
        <taxon>Eukaryota</taxon>
        <taxon>Fungi</taxon>
        <taxon>Dikarya</taxon>
        <taxon>Basidiomycota</taxon>
        <taxon>Ustilaginomycotina</taxon>
        <taxon>Exobasidiomycetes</taxon>
        <taxon>Ceraceosorales</taxon>
        <taxon>Ceraceosoraceae</taxon>
        <taxon>Ceraceosorus</taxon>
    </lineage>
</organism>
<keyword evidence="5" id="KW-0732">Signal</keyword>
<keyword evidence="7 11" id="KW-0119">Carbohydrate metabolism</keyword>
<evidence type="ECO:0000256" key="1">
    <source>
        <dbReference type="ARBA" id="ARBA00004613"/>
    </source>
</evidence>
<comment type="function">
    <text evidence="9 11">Involved in degradation of plant cell walls. Hydrolyzes the feruloyl-arabinose ester bond in arabinoxylans, and the feruloyl-galactose ester bond in pectin. Active against paranitrophenyl-acetate, methyl ferulate and wheat arabinoxylan.</text>
</comment>
<sequence length="356" mass="38831">MRIQDILSAALTGYTALLGDASLLNSPLVSSSLKWFGHESDACDAAIAQGLQGYQNITLRSFNTSSKSMVDRTHLVYLPKSYDGSRKLPTLLTLHPTQGNPQQIIDDSHLEALADREGIVLLSPRGGVEFEITEHNPWQGWGWTVPYVPSIINTTYPGSTEDMAYLLQVLHHAQSSFCVDKRLSYSFGHSCGARMSTALACDPHASNSFAAVSPANGIRAGPARPDLQQPHRQGQKACRPSHNVAIVSIHGTNDDIDPWNGNDNPQWGYSVPTALNVWSDILQCESPSVEQLPGLNVTVTKSTYQCAGPHGSSSSPSAANSITQFTVTDGWHYWYNDIAGFDEAQTLWDELKQHSL</sequence>
<dbReference type="EMBL" id="CCYA01000269">
    <property type="protein sequence ID" value="CEH18102.1"/>
    <property type="molecule type" value="Genomic_DNA"/>
</dbReference>
<keyword evidence="14" id="KW-1185">Reference proteome</keyword>
<dbReference type="Gene3D" id="3.40.50.1820">
    <property type="entry name" value="alpha/beta hydrolase"/>
    <property type="match status" value="1"/>
</dbReference>